<evidence type="ECO:0000259" key="6">
    <source>
        <dbReference type="PROSITE" id="PS50977"/>
    </source>
</evidence>
<evidence type="ECO:0000256" key="4">
    <source>
        <dbReference type="PROSITE-ProRule" id="PRU00335"/>
    </source>
</evidence>
<dbReference type="Proteomes" id="UP001595765">
    <property type="component" value="Unassembled WGS sequence"/>
</dbReference>
<dbReference type="EMBL" id="JBHSBB010000009">
    <property type="protein sequence ID" value="MFC4031952.1"/>
    <property type="molecule type" value="Genomic_DNA"/>
</dbReference>
<dbReference type="SUPFAM" id="SSF48498">
    <property type="entry name" value="Tetracyclin repressor-like, C-terminal domain"/>
    <property type="match status" value="1"/>
</dbReference>
<sequence length="205" mass="22250">MTVDKAASGAAPQAPETTVEGSQRERLLNAAVDLFYREGVDVAASALCRSAGISKKSMYQLFESKNALLAAALERRIVTDAAFLLPPRDFSPSPRARLLHVFRQLEKFAMSPDYRGCAYLAPQVELKDPAHPVSLLAARIKREHLEGFFRTEAERGNATDPDLLTRQLVTLYDGASTRAGIGADNLRGLAVTTAETLIQAAGIEH</sequence>
<dbReference type="SUPFAM" id="SSF46689">
    <property type="entry name" value="Homeodomain-like"/>
    <property type="match status" value="1"/>
</dbReference>
<accession>A0ABV8HM36</accession>
<feature type="region of interest" description="Disordered" evidence="5">
    <location>
        <begin position="1"/>
        <end position="22"/>
    </location>
</feature>
<proteinExistence type="predicted"/>
<keyword evidence="1" id="KW-0805">Transcription regulation</keyword>
<keyword evidence="8" id="KW-1185">Reference proteome</keyword>
<dbReference type="InterPro" id="IPR001647">
    <property type="entry name" value="HTH_TetR"/>
</dbReference>
<keyword evidence="3" id="KW-0804">Transcription</keyword>
<evidence type="ECO:0000256" key="3">
    <source>
        <dbReference type="ARBA" id="ARBA00023163"/>
    </source>
</evidence>
<organism evidence="7 8">
    <name type="scientific">Streptomyces polygonati</name>
    <dbReference type="NCBI Taxonomy" id="1617087"/>
    <lineage>
        <taxon>Bacteria</taxon>
        <taxon>Bacillati</taxon>
        <taxon>Actinomycetota</taxon>
        <taxon>Actinomycetes</taxon>
        <taxon>Kitasatosporales</taxon>
        <taxon>Streptomycetaceae</taxon>
        <taxon>Streptomyces</taxon>
    </lineage>
</organism>
<dbReference type="PANTHER" id="PTHR47506:SF1">
    <property type="entry name" value="HTH-TYPE TRANSCRIPTIONAL REGULATOR YJDC"/>
    <property type="match status" value="1"/>
</dbReference>
<dbReference type="InterPro" id="IPR009057">
    <property type="entry name" value="Homeodomain-like_sf"/>
</dbReference>
<evidence type="ECO:0000313" key="8">
    <source>
        <dbReference type="Proteomes" id="UP001595765"/>
    </source>
</evidence>
<dbReference type="PROSITE" id="PS50977">
    <property type="entry name" value="HTH_TETR_2"/>
    <property type="match status" value="1"/>
</dbReference>
<evidence type="ECO:0000256" key="2">
    <source>
        <dbReference type="ARBA" id="ARBA00023125"/>
    </source>
</evidence>
<dbReference type="PANTHER" id="PTHR47506">
    <property type="entry name" value="TRANSCRIPTIONAL REGULATORY PROTEIN"/>
    <property type="match status" value="1"/>
</dbReference>
<dbReference type="InterPro" id="IPR036271">
    <property type="entry name" value="Tet_transcr_reg_TetR-rel_C_sf"/>
</dbReference>
<keyword evidence="2 4" id="KW-0238">DNA-binding</keyword>
<dbReference type="RefSeq" id="WP_386428489.1">
    <property type="nucleotide sequence ID" value="NZ_JBHSBB010000009.1"/>
</dbReference>
<dbReference type="PRINTS" id="PR00455">
    <property type="entry name" value="HTHTETR"/>
</dbReference>
<evidence type="ECO:0000313" key="7">
    <source>
        <dbReference type="EMBL" id="MFC4031952.1"/>
    </source>
</evidence>
<feature type="DNA-binding region" description="H-T-H motif" evidence="4">
    <location>
        <begin position="43"/>
        <end position="62"/>
    </location>
</feature>
<protein>
    <submittedName>
        <fullName evidence="7">TetR/AcrR family transcriptional regulator</fullName>
    </submittedName>
</protein>
<gene>
    <name evidence="7" type="ORF">ACFO3J_10715</name>
</gene>
<dbReference type="Pfam" id="PF00440">
    <property type="entry name" value="TetR_N"/>
    <property type="match status" value="1"/>
</dbReference>
<feature type="domain" description="HTH tetR-type" evidence="6">
    <location>
        <begin position="21"/>
        <end position="80"/>
    </location>
</feature>
<evidence type="ECO:0000256" key="1">
    <source>
        <dbReference type="ARBA" id="ARBA00023015"/>
    </source>
</evidence>
<name>A0ABV8HM36_9ACTN</name>
<reference evidence="8" key="1">
    <citation type="journal article" date="2019" name="Int. J. Syst. Evol. Microbiol.">
        <title>The Global Catalogue of Microorganisms (GCM) 10K type strain sequencing project: providing services to taxonomists for standard genome sequencing and annotation.</title>
        <authorList>
            <consortium name="The Broad Institute Genomics Platform"/>
            <consortium name="The Broad Institute Genome Sequencing Center for Infectious Disease"/>
            <person name="Wu L."/>
            <person name="Ma J."/>
        </authorList>
    </citation>
    <scope>NUCLEOTIDE SEQUENCE [LARGE SCALE GENOMIC DNA]</scope>
    <source>
        <strain evidence="8">CGMCC 4.7237</strain>
    </source>
</reference>
<comment type="caution">
    <text evidence="7">The sequence shown here is derived from an EMBL/GenBank/DDBJ whole genome shotgun (WGS) entry which is preliminary data.</text>
</comment>
<dbReference type="Gene3D" id="1.10.357.10">
    <property type="entry name" value="Tetracycline Repressor, domain 2"/>
    <property type="match status" value="1"/>
</dbReference>
<evidence type="ECO:0000256" key="5">
    <source>
        <dbReference type="SAM" id="MobiDB-lite"/>
    </source>
</evidence>